<dbReference type="AlphaFoldDB" id="A0AAT9GG24"/>
<accession>A0AAT9GG24</accession>
<feature type="region of interest" description="Disordered" evidence="1">
    <location>
        <begin position="1"/>
        <end position="44"/>
    </location>
</feature>
<protein>
    <submittedName>
        <fullName evidence="2">Uncharacterized protein</fullName>
    </submittedName>
</protein>
<dbReference type="RefSeq" id="WP_353549928.1">
    <property type="nucleotide sequence ID" value="NZ_AP029612.1"/>
</dbReference>
<dbReference type="EMBL" id="AP029612">
    <property type="protein sequence ID" value="BFG69615.1"/>
    <property type="molecule type" value="Genomic_DNA"/>
</dbReference>
<evidence type="ECO:0000313" key="2">
    <source>
        <dbReference type="EMBL" id="BFG69615.1"/>
    </source>
</evidence>
<evidence type="ECO:0000256" key="1">
    <source>
        <dbReference type="SAM" id="MobiDB-lite"/>
    </source>
</evidence>
<proteinExistence type="predicted"/>
<feature type="compositionally biased region" description="Low complexity" evidence="1">
    <location>
        <begin position="1"/>
        <end position="16"/>
    </location>
</feature>
<name>A0AAT9GG24_9BACT</name>
<reference evidence="2" key="1">
    <citation type="submission" date="2024-02" db="EMBL/GenBank/DDBJ databases">
        <title>Sediminibacterium planktonica sp. nov. and Sediminibacterium longus sp. nov., isolated from surface lake and river water.</title>
        <authorList>
            <person name="Watanabe K."/>
            <person name="Takemine S."/>
            <person name="Ishii Y."/>
            <person name="Ogata Y."/>
            <person name="Shindo C."/>
            <person name="Suda W."/>
        </authorList>
    </citation>
    <scope>NUCLEOTIDE SEQUENCE</scope>
    <source>
        <strain evidence="2">KACHI17</strain>
    </source>
</reference>
<organism evidence="2">
    <name type="scientific">Sediminibacterium sp. KACHI17</name>
    <dbReference type="NCBI Taxonomy" id="1751071"/>
    <lineage>
        <taxon>Bacteria</taxon>
        <taxon>Pseudomonadati</taxon>
        <taxon>Bacteroidota</taxon>
        <taxon>Chitinophagia</taxon>
        <taxon>Chitinophagales</taxon>
        <taxon>Chitinophagaceae</taxon>
        <taxon>Sediminibacterium</taxon>
    </lineage>
</organism>
<gene>
    <name evidence="2" type="ORF">KACHI17_04960</name>
</gene>
<sequence length="133" mass="15271">MAKNYNRSRQYNNNNSRNDRDYVKKSGCTKGFAQGEQNRPYVRGWRASKRDGITTYMCSPYKSKTSETKQHKSNSGRIWENWACKVQPQNGQSFFVSCLYEPASGKVIIPELSMVLNPKGGRGGYCGRNYYKD</sequence>